<dbReference type="VEuPathDB" id="FungiDB:RhiirA1_477104"/>
<reference evidence="2 3" key="2">
    <citation type="submission" date="2017-10" db="EMBL/GenBank/DDBJ databases">
        <title>Genome analyses suggest a sexual origin of heterokaryosis in a supposedly ancient asexual fungus.</title>
        <authorList>
            <person name="Corradi N."/>
            <person name="Sedzielewska K."/>
            <person name="Noel J."/>
            <person name="Charron P."/>
            <person name="Farinelli L."/>
            <person name="Marton T."/>
            <person name="Kruger M."/>
            <person name="Pelin A."/>
            <person name="Brachmann A."/>
            <person name="Corradi N."/>
        </authorList>
    </citation>
    <scope>NUCLEOTIDE SEQUENCE [LARGE SCALE GENOMIC DNA]</scope>
    <source>
        <strain evidence="2 3">A1</strain>
    </source>
</reference>
<dbReference type="Proteomes" id="UP000232688">
    <property type="component" value="Unassembled WGS sequence"/>
</dbReference>
<dbReference type="EMBL" id="LLXH01003173">
    <property type="protein sequence ID" value="PKC54559.1"/>
    <property type="molecule type" value="Genomic_DNA"/>
</dbReference>
<accession>A0A2N0QU20</accession>
<organism evidence="2 3">
    <name type="scientific">Rhizophagus irregularis</name>
    <dbReference type="NCBI Taxonomy" id="588596"/>
    <lineage>
        <taxon>Eukaryota</taxon>
        <taxon>Fungi</taxon>
        <taxon>Fungi incertae sedis</taxon>
        <taxon>Mucoromycota</taxon>
        <taxon>Glomeromycotina</taxon>
        <taxon>Glomeromycetes</taxon>
        <taxon>Glomerales</taxon>
        <taxon>Glomeraceae</taxon>
        <taxon>Rhizophagus</taxon>
    </lineage>
</organism>
<keyword evidence="1" id="KW-0732">Signal</keyword>
<dbReference type="AlphaFoldDB" id="A0A2N0QU20"/>
<dbReference type="VEuPathDB" id="FungiDB:FUN_014295"/>
<name>A0A2N0QU20_9GLOM</name>
<comment type="caution">
    <text evidence="2">The sequence shown here is derived from an EMBL/GenBank/DDBJ whole genome shotgun (WGS) entry which is preliminary data.</text>
</comment>
<evidence type="ECO:0000313" key="2">
    <source>
        <dbReference type="EMBL" id="PKC54559.1"/>
    </source>
</evidence>
<evidence type="ECO:0000313" key="3">
    <source>
        <dbReference type="Proteomes" id="UP000232688"/>
    </source>
</evidence>
<sequence length="549" mass="63946">MINLLIIIKKLLFLQIVSSLCKIQDSIENQCNIIHSDIPKWLHSPQDNVKEHIVIDRAVISNKNEGVRLALDSDTIRTHAKDTFARILQKRNTKLIEQDVFWSNIYKPKGKFTECMANLMDEITIGEWHQTLELINTNLLPGPSGIKYAIIKHFSEKSIGYIAYLINHVLIPRVVYVAQLITLSENEWNLLFTPVIKLVKQICGLLRSYPISALYHQYILIINNPWDQICANQITSFTYLINSNSLASRSIMIRCRATQLRLAIHDNIFEHKSESLFLGYQKAKSNLSLHNIIIARKLNIVIQQDYINMTTWAISGGRLVKKRTHIKKNGKKIECLIIEVCNIKICLDNPQKAIIQKQEYLKIITIVQHNALVLPIFIRLSTGAITHIDWYYMVDSVNRVENITTNIDIQQIEKTPIIELNGDNLGPWINRWIEQNTLKQELTNIQYRLRSLKNIKYYTDGSLANQIIDTNNHSYNMVDNTIELCYANVNQIDWKIIWLIFHYCKGFHCTKSILALRKPKLYKEMKCIMNCNKKENWNHLFECQTYELT</sequence>
<feature type="signal peptide" evidence="1">
    <location>
        <begin position="1"/>
        <end position="19"/>
    </location>
</feature>
<gene>
    <name evidence="2" type="ORF">RhiirA1_477104</name>
</gene>
<dbReference type="VEuPathDB" id="FungiDB:FUN_005645"/>
<proteinExistence type="predicted"/>
<reference evidence="2 3" key="1">
    <citation type="submission" date="2017-10" db="EMBL/GenBank/DDBJ databases">
        <title>Extensive intraspecific genome diversity in a model arbuscular mycorrhizal fungus.</title>
        <authorList>
            <person name="Chen E.C.H."/>
            <person name="Morin E."/>
            <person name="Baudet D."/>
            <person name="Noel J."/>
            <person name="Ndikumana S."/>
            <person name="Charron P."/>
            <person name="St-Onge C."/>
            <person name="Giorgi J."/>
            <person name="Grigoriev I.V."/>
            <person name="Roux C."/>
            <person name="Martin F.M."/>
            <person name="Corradi N."/>
        </authorList>
    </citation>
    <scope>NUCLEOTIDE SEQUENCE [LARGE SCALE GENOMIC DNA]</scope>
    <source>
        <strain evidence="2 3">A1</strain>
    </source>
</reference>
<protein>
    <submittedName>
        <fullName evidence="2">Uncharacterized protein</fullName>
    </submittedName>
</protein>
<evidence type="ECO:0000256" key="1">
    <source>
        <dbReference type="SAM" id="SignalP"/>
    </source>
</evidence>
<feature type="chain" id="PRO_5014825807" evidence="1">
    <location>
        <begin position="20"/>
        <end position="549"/>
    </location>
</feature>